<organism evidence="1 2">
    <name type="scientific">Porphyromonas gulae</name>
    <dbReference type="NCBI Taxonomy" id="111105"/>
    <lineage>
        <taxon>Bacteria</taxon>
        <taxon>Pseudomonadati</taxon>
        <taxon>Bacteroidota</taxon>
        <taxon>Bacteroidia</taxon>
        <taxon>Bacteroidales</taxon>
        <taxon>Porphyromonadaceae</taxon>
        <taxon>Porphyromonas</taxon>
    </lineage>
</organism>
<sequence length="64" mass="7665">MRFFDRSSAFTEKRRDWKEEKYACEQFFPPAKVEKKSSIGLRNYLRTGSTIFLRHDVIILSSFV</sequence>
<keyword evidence="2" id="KW-1185">Reference proteome</keyword>
<proteinExistence type="predicted"/>
<accession>A0A0A2FSE5</accession>
<reference evidence="1 2" key="1">
    <citation type="submission" date="2014-08" db="EMBL/GenBank/DDBJ databases">
        <title>Porphyromonas gulae strain:COT-052_OH3439 Genome sequencing.</title>
        <authorList>
            <person name="Wallis C."/>
            <person name="Deusch O."/>
            <person name="O'Flynn C."/>
            <person name="Davis I."/>
            <person name="Jospin G."/>
            <person name="Darling A.E."/>
            <person name="Coil D.A."/>
            <person name="Alexiev A."/>
            <person name="Horsfall A."/>
            <person name="Kirkwood N."/>
            <person name="Harris S."/>
            <person name="Eisen J.A."/>
        </authorList>
    </citation>
    <scope>NUCLEOTIDE SEQUENCE [LARGE SCALE GENOMIC DNA]</scope>
    <source>
        <strain evidence="2">COT-052 OH3439</strain>
    </source>
</reference>
<evidence type="ECO:0000313" key="2">
    <source>
        <dbReference type="Proteomes" id="UP000030146"/>
    </source>
</evidence>
<evidence type="ECO:0000313" key="1">
    <source>
        <dbReference type="EMBL" id="KGN91174.1"/>
    </source>
</evidence>
<comment type="caution">
    <text evidence="1">The sequence shown here is derived from an EMBL/GenBank/DDBJ whole genome shotgun (WGS) entry which is preliminary data.</text>
</comment>
<gene>
    <name evidence="1" type="ORF">HR15_02915</name>
</gene>
<name>A0A0A2FSE5_9PORP</name>
<protein>
    <submittedName>
        <fullName evidence="1">Uncharacterized protein</fullName>
    </submittedName>
</protein>
<dbReference type="AlphaFoldDB" id="A0A0A2FSE5"/>
<dbReference type="Proteomes" id="UP000030146">
    <property type="component" value="Unassembled WGS sequence"/>
</dbReference>
<dbReference type="EMBL" id="JRAK01000050">
    <property type="protein sequence ID" value="KGN91174.1"/>
    <property type="molecule type" value="Genomic_DNA"/>
</dbReference>